<organism evidence="3 4">
    <name type="scientific">Zasmidium cellare ATCC 36951</name>
    <dbReference type="NCBI Taxonomy" id="1080233"/>
    <lineage>
        <taxon>Eukaryota</taxon>
        <taxon>Fungi</taxon>
        <taxon>Dikarya</taxon>
        <taxon>Ascomycota</taxon>
        <taxon>Pezizomycotina</taxon>
        <taxon>Dothideomycetes</taxon>
        <taxon>Dothideomycetidae</taxon>
        <taxon>Mycosphaerellales</taxon>
        <taxon>Mycosphaerellaceae</taxon>
        <taxon>Zasmidium</taxon>
    </lineage>
</organism>
<feature type="compositionally biased region" description="Low complexity" evidence="2">
    <location>
        <begin position="19"/>
        <end position="42"/>
    </location>
</feature>
<dbReference type="AlphaFoldDB" id="A0A6A6C715"/>
<proteinExistence type="predicted"/>
<dbReference type="RefSeq" id="XP_033663730.1">
    <property type="nucleotide sequence ID" value="XM_033813761.1"/>
</dbReference>
<dbReference type="GeneID" id="54567033"/>
<name>A0A6A6C715_ZASCE</name>
<accession>A0A6A6C715</accession>
<evidence type="ECO:0000313" key="3">
    <source>
        <dbReference type="EMBL" id="KAF2162841.1"/>
    </source>
</evidence>
<dbReference type="EMBL" id="ML993611">
    <property type="protein sequence ID" value="KAF2162841.1"/>
    <property type="molecule type" value="Genomic_DNA"/>
</dbReference>
<dbReference type="Proteomes" id="UP000799537">
    <property type="component" value="Unassembled WGS sequence"/>
</dbReference>
<reference evidence="3" key="1">
    <citation type="journal article" date="2020" name="Stud. Mycol.">
        <title>101 Dothideomycetes genomes: a test case for predicting lifestyles and emergence of pathogens.</title>
        <authorList>
            <person name="Haridas S."/>
            <person name="Albert R."/>
            <person name="Binder M."/>
            <person name="Bloem J."/>
            <person name="Labutti K."/>
            <person name="Salamov A."/>
            <person name="Andreopoulos B."/>
            <person name="Baker S."/>
            <person name="Barry K."/>
            <person name="Bills G."/>
            <person name="Bluhm B."/>
            <person name="Cannon C."/>
            <person name="Castanera R."/>
            <person name="Culley D."/>
            <person name="Daum C."/>
            <person name="Ezra D."/>
            <person name="Gonzalez J."/>
            <person name="Henrissat B."/>
            <person name="Kuo A."/>
            <person name="Liang C."/>
            <person name="Lipzen A."/>
            <person name="Lutzoni F."/>
            <person name="Magnuson J."/>
            <person name="Mondo S."/>
            <person name="Nolan M."/>
            <person name="Ohm R."/>
            <person name="Pangilinan J."/>
            <person name="Park H.-J."/>
            <person name="Ramirez L."/>
            <person name="Alfaro M."/>
            <person name="Sun H."/>
            <person name="Tritt A."/>
            <person name="Yoshinaga Y."/>
            <person name="Zwiers L.-H."/>
            <person name="Turgeon B."/>
            <person name="Goodwin S."/>
            <person name="Spatafora J."/>
            <person name="Crous P."/>
            <person name="Grigoriev I."/>
        </authorList>
    </citation>
    <scope>NUCLEOTIDE SEQUENCE</scope>
    <source>
        <strain evidence="3">ATCC 36951</strain>
    </source>
</reference>
<sequence>MESPQSPDHQPFFRDGIESPPTSSSFYSGSPATSSITEESSSNTDFSIQRVHDNHELKSSSNLETIINDTTTLSNEHHAHAEELKKENTALRSQIPDLLDAKQKHEERESSLEDQLYELRLDQVFWIDRHERRILELLQCRERLQERSQEYVDLMAEHGESAAETATTERRLRRSCVEKQAEITRLRLEGEGFRQKTPA</sequence>
<keyword evidence="4" id="KW-1185">Reference proteome</keyword>
<evidence type="ECO:0000256" key="1">
    <source>
        <dbReference type="SAM" id="Coils"/>
    </source>
</evidence>
<evidence type="ECO:0000256" key="2">
    <source>
        <dbReference type="SAM" id="MobiDB-lite"/>
    </source>
</evidence>
<feature type="coiled-coil region" evidence="1">
    <location>
        <begin position="81"/>
        <end position="147"/>
    </location>
</feature>
<gene>
    <name evidence="3" type="ORF">M409DRAFT_57900</name>
</gene>
<evidence type="ECO:0000313" key="4">
    <source>
        <dbReference type="Proteomes" id="UP000799537"/>
    </source>
</evidence>
<keyword evidence="1" id="KW-0175">Coiled coil</keyword>
<feature type="region of interest" description="Disordered" evidence="2">
    <location>
        <begin position="1"/>
        <end position="59"/>
    </location>
</feature>
<protein>
    <submittedName>
        <fullName evidence="3">Uncharacterized protein</fullName>
    </submittedName>
</protein>